<dbReference type="RefSeq" id="WP_096203331.1">
    <property type="nucleotide sequence ID" value="NZ_FZMP01000001.1"/>
</dbReference>
<evidence type="ECO:0000313" key="6">
    <source>
        <dbReference type="Proteomes" id="UP000218615"/>
    </source>
</evidence>
<evidence type="ECO:0000313" key="5">
    <source>
        <dbReference type="EMBL" id="SNQ58909.1"/>
    </source>
</evidence>
<sequence>MINAKSEQITANTDTIKEFDVKLNKMEGTVSGSKQRLDEFKDRLDKIDESLLELLSLYEVVSSTVNPFVGEKDTAPLEKIEQIEKKIETLSRKVPEIPPDLRQEFDGKFKVIEERLEELSQVVEANVTHPDVMVEQVMQHLKPLLEQQQKQNETPDGEEQPEQTAEAGPANTQKQYKPGINDVKLPYLDGRAETSIIVLNWIEFLLEKVGRNNLAEILEYYIDVGWISEEVYSKMMTYANGIDYYVERPTWKLLPEDHAKSLMFINQLTGKKLDKNIVSRLERDAERVVRGNEVYTT</sequence>
<evidence type="ECO:0000256" key="2">
    <source>
        <dbReference type="ARBA" id="ARBA00022440"/>
    </source>
</evidence>
<dbReference type="EMBL" id="FZMP01000001">
    <property type="protein sequence ID" value="SNQ58909.1"/>
    <property type="molecule type" value="Genomic_DNA"/>
</dbReference>
<keyword evidence="6" id="KW-1185">Reference proteome</keyword>
<comment type="subcellular location">
    <subcellularLocation>
        <location evidence="1">Archaeal flagellum</location>
    </subcellularLocation>
</comment>
<feature type="region of interest" description="Disordered" evidence="3">
    <location>
        <begin position="149"/>
        <end position="177"/>
    </location>
</feature>
<evidence type="ECO:0000256" key="1">
    <source>
        <dbReference type="ARBA" id="ARBA00004618"/>
    </source>
</evidence>
<dbReference type="GO" id="GO:0097589">
    <property type="term" value="C:archaeal-type flagellum"/>
    <property type="evidence" value="ECO:0007669"/>
    <property type="project" value="UniProtKB-SubCell"/>
</dbReference>
<gene>
    <name evidence="5" type="ORF">MNV_10037</name>
</gene>
<protein>
    <recommendedName>
        <fullName evidence="4">Archaeal flagella protein FlaD/E domain-containing protein</fullName>
    </recommendedName>
</protein>
<dbReference type="PANTHER" id="PTHR40698">
    <property type="entry name" value="FLAGELLA-RELATED PROTEIN E-RELATED-RELATED"/>
    <property type="match status" value="1"/>
</dbReference>
<dbReference type="Proteomes" id="UP000218615">
    <property type="component" value="Unassembled WGS sequence"/>
</dbReference>
<reference evidence="6" key="1">
    <citation type="submission" date="2017-06" db="EMBL/GenBank/DDBJ databases">
        <authorList>
            <person name="Cremers G."/>
        </authorList>
    </citation>
    <scope>NUCLEOTIDE SEQUENCE [LARGE SCALE GENOMIC DNA]</scope>
</reference>
<accession>A0A284VI82</accession>
<dbReference type="OrthoDB" id="121879at2157"/>
<evidence type="ECO:0000256" key="3">
    <source>
        <dbReference type="SAM" id="MobiDB-lite"/>
    </source>
</evidence>
<name>A0A284VI82_9EURY</name>
<dbReference type="InterPro" id="IPR009205">
    <property type="entry name" value="FlaC_arc"/>
</dbReference>
<dbReference type="PANTHER" id="PTHR40698:SF1">
    <property type="entry name" value="FLAGELLA-RELATED PROTEIN D-RELATED"/>
    <property type="match status" value="1"/>
</dbReference>
<dbReference type="GO" id="GO:0097588">
    <property type="term" value="P:archaeal or bacterial-type flagellum-dependent cell motility"/>
    <property type="evidence" value="ECO:0007669"/>
    <property type="project" value="InterPro"/>
</dbReference>
<proteinExistence type="predicted"/>
<dbReference type="InterPro" id="IPR052494">
    <property type="entry name" value="Flagella_assembly_related"/>
</dbReference>
<organism evidence="5 6">
    <name type="scientific">Candidatus Methanoperedens nitratireducens</name>
    <dbReference type="NCBI Taxonomy" id="1392998"/>
    <lineage>
        <taxon>Archaea</taxon>
        <taxon>Methanobacteriati</taxon>
        <taxon>Methanobacteriota</taxon>
        <taxon>Stenosarchaea group</taxon>
        <taxon>Methanomicrobia</taxon>
        <taxon>Methanosarcinales</taxon>
        <taxon>ANME-2 cluster</taxon>
        <taxon>Candidatus Methanoperedentaceae</taxon>
        <taxon>Candidatus Methanoperedens</taxon>
    </lineage>
</organism>
<evidence type="ECO:0000259" key="4">
    <source>
        <dbReference type="Pfam" id="PF04659"/>
    </source>
</evidence>
<feature type="domain" description="Archaeal flagella protein FlaD/E" evidence="4">
    <location>
        <begin position="183"/>
        <end position="269"/>
    </location>
</feature>
<dbReference type="Pfam" id="PF04659">
    <property type="entry name" value="Arch_fla_DE"/>
    <property type="match status" value="1"/>
</dbReference>
<keyword evidence="2" id="KW-0974">Archaeal flagellum</keyword>
<dbReference type="Pfam" id="PF05377">
    <property type="entry name" value="FlaC_arch"/>
    <property type="match status" value="1"/>
</dbReference>
<dbReference type="InterPro" id="IPR006752">
    <property type="entry name" value="Arch_fla_DE"/>
</dbReference>
<dbReference type="AlphaFoldDB" id="A0A284VI82"/>